<accession>A0ABQ9IWE5</accession>
<dbReference type="InterPro" id="IPR012394">
    <property type="entry name" value="Aldehyde_DH_NAD(P)"/>
</dbReference>
<evidence type="ECO:0000259" key="4">
    <source>
        <dbReference type="Pfam" id="PF00171"/>
    </source>
</evidence>
<evidence type="ECO:0000256" key="2">
    <source>
        <dbReference type="ARBA" id="ARBA00023002"/>
    </source>
</evidence>
<gene>
    <name evidence="5" type="ORF">NQ317_017096</name>
</gene>
<comment type="caution">
    <text evidence="5">The sequence shown here is derived from an EMBL/GenBank/DDBJ whole genome shotgun (WGS) entry which is preliminary data.</text>
</comment>
<dbReference type="Proteomes" id="UP001162164">
    <property type="component" value="Unassembled WGS sequence"/>
</dbReference>
<evidence type="ECO:0000313" key="6">
    <source>
        <dbReference type="Proteomes" id="UP001162164"/>
    </source>
</evidence>
<dbReference type="Gene3D" id="3.40.309.10">
    <property type="entry name" value="Aldehyde Dehydrogenase, Chain A, domain 2"/>
    <property type="match status" value="1"/>
</dbReference>
<evidence type="ECO:0000256" key="1">
    <source>
        <dbReference type="ARBA" id="ARBA00009986"/>
    </source>
</evidence>
<protein>
    <recommendedName>
        <fullName evidence="4">Aldehyde dehydrogenase domain-containing protein</fullName>
    </recommendedName>
</protein>
<dbReference type="SUPFAM" id="SSF53720">
    <property type="entry name" value="ALDH-like"/>
    <property type="match status" value="1"/>
</dbReference>
<dbReference type="InterPro" id="IPR015590">
    <property type="entry name" value="Aldehyde_DH_dom"/>
</dbReference>
<keyword evidence="2" id="KW-0560">Oxidoreductase</keyword>
<proteinExistence type="inferred from homology"/>
<name>A0ABQ9IWE5_9CUCU</name>
<evidence type="ECO:0000313" key="5">
    <source>
        <dbReference type="EMBL" id="KAJ8967452.1"/>
    </source>
</evidence>
<feature type="domain" description="Aldehyde dehydrogenase" evidence="4">
    <location>
        <begin position="2"/>
        <end position="87"/>
    </location>
</feature>
<dbReference type="PANTHER" id="PTHR43570:SF16">
    <property type="entry name" value="ALDEHYDE DEHYDROGENASE TYPE III, ISOFORM Q"/>
    <property type="match status" value="1"/>
</dbReference>
<evidence type="ECO:0000256" key="3">
    <source>
        <dbReference type="SAM" id="MobiDB-lite"/>
    </source>
</evidence>
<sequence>MWGKTQNSGQICIAPDYVLCSKIVQERFIHYVDKALKEFFNDRAKTTDDYGRIVSIKHFDRVTNMLKNQKIAIGGHSDPQDLFIHPTRTDRRKS</sequence>
<dbReference type="PANTHER" id="PTHR43570">
    <property type="entry name" value="ALDEHYDE DEHYDROGENASE"/>
    <property type="match status" value="1"/>
</dbReference>
<keyword evidence="6" id="KW-1185">Reference proteome</keyword>
<comment type="similarity">
    <text evidence="1">Belongs to the aldehyde dehydrogenase family.</text>
</comment>
<reference evidence="5" key="1">
    <citation type="journal article" date="2023" name="Insect Mol. Biol.">
        <title>Genome sequencing provides insights into the evolution of gene families encoding plant cell wall-degrading enzymes in longhorned beetles.</title>
        <authorList>
            <person name="Shin N.R."/>
            <person name="Okamura Y."/>
            <person name="Kirsch R."/>
            <person name="Pauchet Y."/>
        </authorList>
    </citation>
    <scope>NUCLEOTIDE SEQUENCE</scope>
    <source>
        <strain evidence="5">MMC_N1</strain>
    </source>
</reference>
<dbReference type="InterPro" id="IPR016163">
    <property type="entry name" value="Ald_DH_C"/>
</dbReference>
<dbReference type="EMBL" id="JAPWTJ010002184">
    <property type="protein sequence ID" value="KAJ8967452.1"/>
    <property type="molecule type" value="Genomic_DNA"/>
</dbReference>
<feature type="region of interest" description="Disordered" evidence="3">
    <location>
        <begin position="75"/>
        <end position="94"/>
    </location>
</feature>
<organism evidence="5 6">
    <name type="scientific">Molorchus minor</name>
    <dbReference type="NCBI Taxonomy" id="1323400"/>
    <lineage>
        <taxon>Eukaryota</taxon>
        <taxon>Metazoa</taxon>
        <taxon>Ecdysozoa</taxon>
        <taxon>Arthropoda</taxon>
        <taxon>Hexapoda</taxon>
        <taxon>Insecta</taxon>
        <taxon>Pterygota</taxon>
        <taxon>Neoptera</taxon>
        <taxon>Endopterygota</taxon>
        <taxon>Coleoptera</taxon>
        <taxon>Polyphaga</taxon>
        <taxon>Cucujiformia</taxon>
        <taxon>Chrysomeloidea</taxon>
        <taxon>Cerambycidae</taxon>
        <taxon>Lamiinae</taxon>
        <taxon>Monochamini</taxon>
        <taxon>Molorchus</taxon>
    </lineage>
</organism>
<dbReference type="InterPro" id="IPR016161">
    <property type="entry name" value="Ald_DH/histidinol_DH"/>
</dbReference>
<dbReference type="Pfam" id="PF00171">
    <property type="entry name" value="Aldedh"/>
    <property type="match status" value="1"/>
</dbReference>